<dbReference type="Gene3D" id="3.40.50.1240">
    <property type="entry name" value="Phosphoglycerate mutase-like"/>
    <property type="match status" value="1"/>
</dbReference>
<evidence type="ECO:0000313" key="1">
    <source>
        <dbReference type="EMBL" id="PYE83763.1"/>
    </source>
</evidence>
<proteinExistence type="predicted"/>
<dbReference type="InterPro" id="IPR029033">
    <property type="entry name" value="His_PPase_superfam"/>
</dbReference>
<dbReference type="CDD" id="cd07067">
    <property type="entry name" value="HP_PGM_like"/>
    <property type="match status" value="1"/>
</dbReference>
<evidence type="ECO:0000313" key="2">
    <source>
        <dbReference type="Proteomes" id="UP000248311"/>
    </source>
</evidence>
<dbReference type="SUPFAM" id="SSF53254">
    <property type="entry name" value="Phosphoglycerate mutase-like"/>
    <property type="match status" value="1"/>
</dbReference>
<dbReference type="Proteomes" id="UP000248311">
    <property type="component" value="Unassembled WGS sequence"/>
</dbReference>
<dbReference type="SMART" id="SM00855">
    <property type="entry name" value="PGAM"/>
    <property type="match status" value="1"/>
</dbReference>
<dbReference type="AlphaFoldDB" id="A0A318SQ00"/>
<dbReference type="RefSeq" id="WP_110814327.1">
    <property type="nucleotide sequence ID" value="NZ_QJTE01000003.1"/>
</dbReference>
<keyword evidence="2" id="KW-1185">Reference proteome</keyword>
<dbReference type="PANTHER" id="PTHR47623:SF1">
    <property type="entry name" value="OS09G0287300 PROTEIN"/>
    <property type="match status" value="1"/>
</dbReference>
<dbReference type="OrthoDB" id="9810154at2"/>
<gene>
    <name evidence="1" type="ORF">DFP88_103122</name>
</gene>
<dbReference type="EMBL" id="QJTE01000003">
    <property type="protein sequence ID" value="PYE83763.1"/>
    <property type="molecule type" value="Genomic_DNA"/>
</dbReference>
<dbReference type="InterPro" id="IPR013078">
    <property type="entry name" value="His_Pase_superF_clade-1"/>
</dbReference>
<comment type="caution">
    <text evidence="1">The sequence shown here is derived from an EMBL/GenBank/DDBJ whole genome shotgun (WGS) entry which is preliminary data.</text>
</comment>
<reference evidence="1 2" key="1">
    <citation type="submission" date="2018-06" db="EMBL/GenBank/DDBJ databases">
        <title>Genomic Encyclopedia of Type Strains, Phase III (KMG-III): the genomes of soil and plant-associated and newly described type strains.</title>
        <authorList>
            <person name="Whitman W."/>
        </authorList>
    </citation>
    <scope>NUCLEOTIDE SEQUENCE [LARGE SCALE GENOMIC DNA]</scope>
    <source>
        <strain evidence="1 2">CECT 9025</strain>
    </source>
</reference>
<dbReference type="PANTHER" id="PTHR47623">
    <property type="entry name" value="OS09G0287300 PROTEIN"/>
    <property type="match status" value="1"/>
</dbReference>
<organism evidence="1 2">
    <name type="scientific">Pseudoroseicyclus aestuarii</name>
    <dbReference type="NCBI Taxonomy" id="1795041"/>
    <lineage>
        <taxon>Bacteria</taxon>
        <taxon>Pseudomonadati</taxon>
        <taxon>Pseudomonadota</taxon>
        <taxon>Alphaproteobacteria</taxon>
        <taxon>Rhodobacterales</taxon>
        <taxon>Paracoccaceae</taxon>
        <taxon>Pseudoroseicyclus</taxon>
    </lineage>
</organism>
<accession>A0A318SQ00</accession>
<sequence length="163" mass="17507">MPRLILMRHAKAAWPEDCQDHDRPLAERGREDAPRLGAWLSAQDLVPDEVLCSDALRTRETAQGALSQCPGAAAPKLMPQLYDAPAGTLLAALQQAEGDCTLLCAHNPGTGQLARLLAQVPPDHPRFLDYPTAATTVLEFAGAWRDLAPGRARVLAFAVPADL</sequence>
<protein>
    <submittedName>
        <fullName evidence="1">Phosphohistidine phosphatase</fullName>
    </submittedName>
</protein>
<dbReference type="Pfam" id="PF00300">
    <property type="entry name" value="His_Phos_1"/>
    <property type="match status" value="1"/>
</dbReference>
<name>A0A318SQ00_9RHOB</name>